<evidence type="ECO:0000259" key="1">
    <source>
        <dbReference type="PROSITE" id="PS51272"/>
    </source>
</evidence>
<dbReference type="SMART" id="SM00047">
    <property type="entry name" value="LYZ2"/>
    <property type="match status" value="1"/>
</dbReference>
<dbReference type="GO" id="GO:0004040">
    <property type="term" value="F:amidase activity"/>
    <property type="evidence" value="ECO:0007669"/>
    <property type="project" value="InterPro"/>
</dbReference>
<evidence type="ECO:0000313" key="3">
    <source>
        <dbReference type="Proteomes" id="UP000272238"/>
    </source>
</evidence>
<keyword evidence="2" id="KW-0560">Oxidoreductase</keyword>
<comment type="caution">
    <text evidence="2">The sequence shown here is derived from an EMBL/GenBank/DDBJ whole genome shotgun (WGS) entry which is preliminary data.</text>
</comment>
<evidence type="ECO:0000313" key="2">
    <source>
        <dbReference type="EMBL" id="RKQ13886.1"/>
    </source>
</evidence>
<dbReference type="Proteomes" id="UP000272238">
    <property type="component" value="Unassembled WGS sequence"/>
</dbReference>
<dbReference type="PANTHER" id="PTHR43308">
    <property type="entry name" value="OUTER MEMBRANE PROTEIN ALPHA-RELATED"/>
    <property type="match status" value="1"/>
</dbReference>
<dbReference type="OrthoDB" id="9816557at2"/>
<dbReference type="PANTHER" id="PTHR43308:SF5">
    <property type="entry name" value="S-LAYER PROTEIN _ PEPTIDOGLYCAN ENDO-BETA-N-ACETYLGLUCOSAMINIDASE"/>
    <property type="match status" value="1"/>
</dbReference>
<protein>
    <submittedName>
        <fullName evidence="2">Benzene 1,2-dioxygenase</fullName>
    </submittedName>
</protein>
<gene>
    <name evidence="2" type="ORF">D8M03_15065</name>
</gene>
<dbReference type="Pfam" id="PF00395">
    <property type="entry name" value="SLH"/>
    <property type="match status" value="2"/>
</dbReference>
<reference evidence="2 3" key="1">
    <citation type="journal article" date="2016" name="Antonie Van Leeuwenhoek">
        <title>Lysinibacillus endophyticus sp. nov., an indole-3-acetic acid producing endophytic bacterium isolated from corn root (Zea mays cv. Xinken-5).</title>
        <authorList>
            <person name="Yu J."/>
            <person name="Guan X."/>
            <person name="Liu C."/>
            <person name="Xiang W."/>
            <person name="Yu Z."/>
            <person name="Liu X."/>
            <person name="Wang G."/>
        </authorList>
    </citation>
    <scope>NUCLEOTIDE SEQUENCE [LARGE SCALE GENOMIC DNA]</scope>
    <source>
        <strain evidence="2 3">DSM 100506</strain>
    </source>
</reference>
<dbReference type="AlphaFoldDB" id="A0A494YUW4"/>
<accession>A0A494YUW4</accession>
<dbReference type="InterPro" id="IPR051465">
    <property type="entry name" value="Cell_Envelope_Struct_Comp"/>
</dbReference>
<dbReference type="InterPro" id="IPR002901">
    <property type="entry name" value="MGlyc_endo_b_GlcNAc-like_dom"/>
</dbReference>
<dbReference type="Pfam" id="PF01832">
    <property type="entry name" value="Glucosaminidase"/>
    <property type="match status" value="1"/>
</dbReference>
<sequence>MLKKITIFLFSIIFILSIGTNTSFANDISNHQMKFELTYFAEKGVILPDAKGNFNPNSAVTRGEFASYIARALELPDSTKYTFSDLKQGTREAQEIQNAAGASILGGYADGTFKPNQKITRQQMAGMLYNALRYLDVPLHQAPLTFKDNNKIDNSFVKAVSTSVYYNIIRGAHTANGVYFNPGDSATKAHAAAYLYRTLEVAKNTDGNQNNNTGNVDSSKYYIGKVTNGVVSKNPTIYTTYEQALSALNASGNLNLIFKGDNIVKMSSGLAYASDTTAKTTSIYEDKTFKKQITYTQLGRELKYNGTSANGDYVIVQLGDVVGYAKPSAVTLIPTDLIDGRDEYYIEDSMLVHRIYNHSKKAYEGKYSVGPAPKFMQSGAKYYSFDGVHFYNRNNSLVGTYFPYFQFASVRLPSSYTASDLEKIIMAELENRQAFGGDQYKNATTKSKLIGLGKTIKSMEETEHINALFILAAAIHESNYGMSTNAQTKNNLFGIQVYDSNESLGEKYATPADSVKAFVQRYMNKRYVPQTAVYPFGAVPGNKTTGINVYYASDPHWGAKIAGHMYRIDAKYGLKDYGKSHIGMVPTGTGSVNTRLEASTNSGIAFTYRQKWTGESKEFGYPVAIVEETIGSDGYVWYKVYSDDPSIAKFVWIRGDLVTVLPKY</sequence>
<dbReference type="InterPro" id="IPR001119">
    <property type="entry name" value="SLH_dom"/>
</dbReference>
<dbReference type="RefSeq" id="WP_121215648.1">
    <property type="nucleotide sequence ID" value="NZ_RBZN01000053.1"/>
</dbReference>
<keyword evidence="3" id="KW-1185">Reference proteome</keyword>
<proteinExistence type="predicted"/>
<dbReference type="Gene3D" id="1.10.530.10">
    <property type="match status" value="1"/>
</dbReference>
<feature type="domain" description="SLH" evidence="1">
    <location>
        <begin position="20"/>
        <end position="78"/>
    </location>
</feature>
<name>A0A494YUW4_9BACL</name>
<organism evidence="2 3">
    <name type="scientific">Ureibacillus endophyticus</name>
    <dbReference type="NCBI Taxonomy" id="1978490"/>
    <lineage>
        <taxon>Bacteria</taxon>
        <taxon>Bacillati</taxon>
        <taxon>Bacillota</taxon>
        <taxon>Bacilli</taxon>
        <taxon>Bacillales</taxon>
        <taxon>Caryophanaceae</taxon>
        <taxon>Ureibacillus</taxon>
    </lineage>
</organism>
<keyword evidence="2" id="KW-0223">Dioxygenase</keyword>
<dbReference type="EMBL" id="RBZN01000053">
    <property type="protein sequence ID" value="RKQ13886.1"/>
    <property type="molecule type" value="Genomic_DNA"/>
</dbReference>
<feature type="domain" description="SLH" evidence="1">
    <location>
        <begin position="143"/>
        <end position="209"/>
    </location>
</feature>
<dbReference type="PROSITE" id="PS51272">
    <property type="entry name" value="SLH"/>
    <property type="match status" value="3"/>
</dbReference>
<dbReference type="GO" id="GO:0051213">
    <property type="term" value="F:dioxygenase activity"/>
    <property type="evidence" value="ECO:0007669"/>
    <property type="project" value="UniProtKB-KW"/>
</dbReference>
<feature type="domain" description="SLH" evidence="1">
    <location>
        <begin position="79"/>
        <end position="142"/>
    </location>
</feature>